<dbReference type="Proteomes" id="UP000266568">
    <property type="component" value="Unassembled WGS sequence"/>
</dbReference>
<comment type="domain">
    <text evidence="6">The N-terminal region contains the highly conserved SGGXDS motif, predicted to be a P-loop motif involved in ATP binding.</text>
</comment>
<dbReference type="SUPFAM" id="SSF52402">
    <property type="entry name" value="Adenine nucleotide alpha hydrolases-like"/>
    <property type="match status" value="1"/>
</dbReference>
<dbReference type="Pfam" id="PF01171">
    <property type="entry name" value="ATP_bind_3"/>
    <property type="match status" value="1"/>
</dbReference>
<dbReference type="Gene3D" id="3.40.50.620">
    <property type="entry name" value="HUPs"/>
    <property type="match status" value="1"/>
</dbReference>
<keyword evidence="9" id="KW-1185">Reference proteome</keyword>
<dbReference type="RefSeq" id="WP_245968388.1">
    <property type="nucleotide sequence ID" value="NZ_QXDC01000003.1"/>
</dbReference>
<dbReference type="EMBL" id="QXDC01000003">
    <property type="protein sequence ID" value="RIA44187.1"/>
    <property type="molecule type" value="Genomic_DNA"/>
</dbReference>
<keyword evidence="6" id="KW-0963">Cytoplasm</keyword>
<evidence type="ECO:0000256" key="6">
    <source>
        <dbReference type="HAMAP-Rule" id="MF_01161"/>
    </source>
</evidence>
<comment type="catalytic activity">
    <reaction evidence="5 6">
        <text>cytidine(34) in tRNA(Ile2) + L-lysine + ATP = lysidine(34) in tRNA(Ile2) + AMP + diphosphate + H(+)</text>
        <dbReference type="Rhea" id="RHEA:43744"/>
        <dbReference type="Rhea" id="RHEA-COMP:10625"/>
        <dbReference type="Rhea" id="RHEA-COMP:10670"/>
        <dbReference type="ChEBI" id="CHEBI:15378"/>
        <dbReference type="ChEBI" id="CHEBI:30616"/>
        <dbReference type="ChEBI" id="CHEBI:32551"/>
        <dbReference type="ChEBI" id="CHEBI:33019"/>
        <dbReference type="ChEBI" id="CHEBI:82748"/>
        <dbReference type="ChEBI" id="CHEBI:83665"/>
        <dbReference type="ChEBI" id="CHEBI:456215"/>
        <dbReference type="EC" id="6.3.4.19"/>
    </reaction>
</comment>
<feature type="domain" description="tRNA(Ile)-lysidine/2-thiocytidine synthase N-terminal" evidence="7">
    <location>
        <begin position="34"/>
        <end position="209"/>
    </location>
</feature>
<proteinExistence type="inferred from homology"/>
<evidence type="ECO:0000313" key="8">
    <source>
        <dbReference type="EMBL" id="RIA44187.1"/>
    </source>
</evidence>
<comment type="function">
    <text evidence="6">Ligates lysine onto the cytidine present at position 34 of the AUA codon-specific tRNA(Ile) that contains the anticodon CAU, in an ATP-dependent manner. Cytidine is converted to lysidine, thus changing the amino acid specificity of the tRNA from methionine to isoleucine.</text>
</comment>
<dbReference type="NCBIfam" id="TIGR02432">
    <property type="entry name" value="lysidine_TilS_N"/>
    <property type="match status" value="1"/>
</dbReference>
<protein>
    <recommendedName>
        <fullName evidence="6">tRNA(Ile)-lysidine synthase</fullName>
        <ecNumber evidence="6">6.3.4.19</ecNumber>
    </recommendedName>
    <alternativeName>
        <fullName evidence="6">tRNA(Ile)-2-lysyl-cytidine synthase</fullName>
    </alternativeName>
    <alternativeName>
        <fullName evidence="6">tRNA(Ile)-lysidine synthetase</fullName>
    </alternativeName>
</protein>
<dbReference type="InterPro" id="IPR012795">
    <property type="entry name" value="tRNA_Ile_lys_synt_N"/>
</dbReference>
<keyword evidence="1 6" id="KW-0436">Ligase</keyword>
<comment type="similarity">
    <text evidence="6">Belongs to the tRNA(Ile)-lysidine synthase family.</text>
</comment>
<evidence type="ECO:0000313" key="9">
    <source>
        <dbReference type="Proteomes" id="UP000266568"/>
    </source>
</evidence>
<keyword evidence="3 6" id="KW-0547">Nucleotide-binding</keyword>
<dbReference type="InterPro" id="IPR011063">
    <property type="entry name" value="TilS/TtcA_N"/>
</dbReference>
<keyword evidence="4 6" id="KW-0067">ATP-binding</keyword>
<evidence type="ECO:0000256" key="5">
    <source>
        <dbReference type="ARBA" id="ARBA00048539"/>
    </source>
</evidence>
<dbReference type="CDD" id="cd01992">
    <property type="entry name" value="TilS_N"/>
    <property type="match status" value="1"/>
</dbReference>
<evidence type="ECO:0000256" key="4">
    <source>
        <dbReference type="ARBA" id="ARBA00022840"/>
    </source>
</evidence>
<dbReference type="HAMAP" id="MF_01161">
    <property type="entry name" value="tRNA_Ile_lys_synt"/>
    <property type="match status" value="1"/>
</dbReference>
<dbReference type="GO" id="GO:0005737">
    <property type="term" value="C:cytoplasm"/>
    <property type="evidence" value="ECO:0007669"/>
    <property type="project" value="UniProtKB-SubCell"/>
</dbReference>
<dbReference type="GO" id="GO:0032267">
    <property type="term" value="F:tRNA(Ile)-lysidine synthase activity"/>
    <property type="evidence" value="ECO:0007669"/>
    <property type="project" value="UniProtKB-EC"/>
</dbReference>
<evidence type="ECO:0000259" key="7">
    <source>
        <dbReference type="Pfam" id="PF01171"/>
    </source>
</evidence>
<dbReference type="GO" id="GO:0005524">
    <property type="term" value="F:ATP binding"/>
    <property type="evidence" value="ECO:0007669"/>
    <property type="project" value="UniProtKB-UniRule"/>
</dbReference>
<dbReference type="InterPro" id="IPR014729">
    <property type="entry name" value="Rossmann-like_a/b/a_fold"/>
</dbReference>
<sequence length="338" mass="35868">MTAPAANSALTPDAALVARFREDIAALCDPANTKVLLAVSGGADSTALLLLAHAALGGRCQAATVDHGLRPEAAAEAAAVARLCATLGVEHATLTAPMPPRVKRTANLSARARALRYRLLEDHARAIEATRIATAHHADDQLETLIMRLNRGSGVAGLAGIRPAGGMTIRPLLGWRRAELAALVTQCGITAIEDPSNLDDRFDRARLRKVLAEAGWLDADQWRRSAAALGDADAALEWATRDVAARFCRLYEGGATLRVHDQPREVLRRLVLLCLVHVDPAADPRGAQVTRLVAAITAARATGADFRATLGNVLIESHAHRETGPTIAFTRAPPRRGT</sequence>
<evidence type="ECO:0000256" key="1">
    <source>
        <dbReference type="ARBA" id="ARBA00022598"/>
    </source>
</evidence>
<organism evidence="8 9">
    <name type="scientific">Hephaestia caeni</name>
    <dbReference type="NCBI Taxonomy" id="645617"/>
    <lineage>
        <taxon>Bacteria</taxon>
        <taxon>Pseudomonadati</taxon>
        <taxon>Pseudomonadota</taxon>
        <taxon>Alphaproteobacteria</taxon>
        <taxon>Sphingomonadales</taxon>
        <taxon>Sphingomonadaceae</taxon>
        <taxon>Hephaestia</taxon>
    </lineage>
</organism>
<evidence type="ECO:0000256" key="2">
    <source>
        <dbReference type="ARBA" id="ARBA00022694"/>
    </source>
</evidence>
<comment type="caution">
    <text evidence="8">The sequence shown here is derived from an EMBL/GenBank/DDBJ whole genome shotgun (WGS) entry which is preliminary data.</text>
</comment>
<feature type="binding site" evidence="6">
    <location>
        <begin position="40"/>
        <end position="45"/>
    </location>
    <ligand>
        <name>ATP</name>
        <dbReference type="ChEBI" id="CHEBI:30616"/>
    </ligand>
</feature>
<dbReference type="InterPro" id="IPR012094">
    <property type="entry name" value="tRNA_Ile_lys_synt"/>
</dbReference>
<dbReference type="PANTHER" id="PTHR43033:SF1">
    <property type="entry name" value="TRNA(ILE)-LYSIDINE SYNTHASE-RELATED"/>
    <property type="match status" value="1"/>
</dbReference>
<dbReference type="EC" id="6.3.4.19" evidence="6"/>
<dbReference type="AlphaFoldDB" id="A0A397PAJ0"/>
<accession>A0A397PAJ0</accession>
<name>A0A397PAJ0_9SPHN</name>
<dbReference type="PANTHER" id="PTHR43033">
    <property type="entry name" value="TRNA(ILE)-LYSIDINE SYNTHASE-RELATED"/>
    <property type="match status" value="1"/>
</dbReference>
<reference evidence="8 9" key="1">
    <citation type="submission" date="2018-08" db="EMBL/GenBank/DDBJ databases">
        <title>Genomic Encyclopedia of Type Strains, Phase IV (KMG-IV): sequencing the most valuable type-strain genomes for metagenomic binning, comparative biology and taxonomic classification.</title>
        <authorList>
            <person name="Goeker M."/>
        </authorList>
    </citation>
    <scope>NUCLEOTIDE SEQUENCE [LARGE SCALE GENOMIC DNA]</scope>
    <source>
        <strain evidence="8 9">DSM 25527</strain>
    </source>
</reference>
<keyword evidence="2 6" id="KW-0819">tRNA processing</keyword>
<dbReference type="GO" id="GO:0006400">
    <property type="term" value="P:tRNA modification"/>
    <property type="evidence" value="ECO:0007669"/>
    <property type="project" value="UniProtKB-UniRule"/>
</dbReference>
<comment type="subcellular location">
    <subcellularLocation>
        <location evidence="6">Cytoplasm</location>
    </subcellularLocation>
</comment>
<evidence type="ECO:0000256" key="3">
    <source>
        <dbReference type="ARBA" id="ARBA00022741"/>
    </source>
</evidence>
<gene>
    <name evidence="6" type="primary">tilS</name>
    <name evidence="8" type="ORF">DFR49_2425</name>
</gene>